<sequence>MRTKAITRTLANNFQLHSIRTFSEHGASNRWHVQFFKENGRKPLCWWAQKVESSNKKEKKMLSMNPMRRPMIGFVEINGSSILRFLEVLLVK</sequence>
<dbReference type="EMBL" id="BPLR01003882">
    <property type="protein sequence ID" value="GIX89709.1"/>
    <property type="molecule type" value="Genomic_DNA"/>
</dbReference>
<evidence type="ECO:0000313" key="2">
    <source>
        <dbReference type="Proteomes" id="UP001054945"/>
    </source>
</evidence>
<keyword evidence="2" id="KW-1185">Reference proteome</keyword>
<dbReference type="Proteomes" id="UP001054945">
    <property type="component" value="Unassembled WGS sequence"/>
</dbReference>
<dbReference type="AlphaFoldDB" id="A0AAV4NY22"/>
<protein>
    <submittedName>
        <fullName evidence="1">Uncharacterized protein</fullName>
    </submittedName>
</protein>
<proteinExistence type="predicted"/>
<name>A0AAV4NY22_CAEEX</name>
<comment type="caution">
    <text evidence="1">The sequence shown here is derived from an EMBL/GenBank/DDBJ whole genome shotgun (WGS) entry which is preliminary data.</text>
</comment>
<accession>A0AAV4NY22</accession>
<reference evidence="1 2" key="1">
    <citation type="submission" date="2021-06" db="EMBL/GenBank/DDBJ databases">
        <title>Caerostris extrusa draft genome.</title>
        <authorList>
            <person name="Kono N."/>
            <person name="Arakawa K."/>
        </authorList>
    </citation>
    <scope>NUCLEOTIDE SEQUENCE [LARGE SCALE GENOMIC DNA]</scope>
</reference>
<organism evidence="1 2">
    <name type="scientific">Caerostris extrusa</name>
    <name type="common">Bark spider</name>
    <name type="synonym">Caerostris bankana</name>
    <dbReference type="NCBI Taxonomy" id="172846"/>
    <lineage>
        <taxon>Eukaryota</taxon>
        <taxon>Metazoa</taxon>
        <taxon>Ecdysozoa</taxon>
        <taxon>Arthropoda</taxon>
        <taxon>Chelicerata</taxon>
        <taxon>Arachnida</taxon>
        <taxon>Araneae</taxon>
        <taxon>Araneomorphae</taxon>
        <taxon>Entelegynae</taxon>
        <taxon>Araneoidea</taxon>
        <taxon>Araneidae</taxon>
        <taxon>Caerostris</taxon>
    </lineage>
</organism>
<evidence type="ECO:0000313" key="1">
    <source>
        <dbReference type="EMBL" id="GIX89709.1"/>
    </source>
</evidence>
<gene>
    <name evidence="1" type="ORF">CEXT_146581</name>
</gene>